<dbReference type="GO" id="GO:0004721">
    <property type="term" value="F:phosphoprotein phosphatase activity"/>
    <property type="evidence" value="ECO:0007669"/>
    <property type="project" value="UniProtKB-KW"/>
</dbReference>
<evidence type="ECO:0000313" key="6">
    <source>
        <dbReference type="Proteomes" id="UP000887565"/>
    </source>
</evidence>
<dbReference type="InterPro" id="IPR016130">
    <property type="entry name" value="Tyr_Pase_AS"/>
</dbReference>
<dbReference type="PANTHER" id="PTHR45961:SF6">
    <property type="entry name" value="IP21249P"/>
    <property type="match status" value="1"/>
</dbReference>
<organism evidence="6 7">
    <name type="scientific">Romanomermis culicivorax</name>
    <name type="common">Nematode worm</name>
    <dbReference type="NCBI Taxonomy" id="13658"/>
    <lineage>
        <taxon>Eukaryota</taxon>
        <taxon>Metazoa</taxon>
        <taxon>Ecdysozoa</taxon>
        <taxon>Nematoda</taxon>
        <taxon>Enoplea</taxon>
        <taxon>Dorylaimia</taxon>
        <taxon>Mermithida</taxon>
        <taxon>Mermithoidea</taxon>
        <taxon>Mermithidae</taxon>
        <taxon>Romanomermis</taxon>
    </lineage>
</organism>
<dbReference type="PANTHER" id="PTHR45961">
    <property type="entry name" value="IP21249P"/>
    <property type="match status" value="1"/>
</dbReference>
<evidence type="ECO:0000259" key="5">
    <source>
        <dbReference type="PROSITE" id="PS50056"/>
    </source>
</evidence>
<accession>A0A915J784</accession>
<proteinExistence type="inferred from homology"/>
<evidence type="ECO:0000256" key="3">
    <source>
        <dbReference type="ARBA" id="ARBA00022912"/>
    </source>
</evidence>
<dbReference type="WBParaSite" id="nRc.2.0.1.t22317-RA">
    <property type="protein sequence ID" value="nRc.2.0.1.t22317-RA"/>
    <property type="gene ID" value="nRc.2.0.1.g22317"/>
</dbReference>
<dbReference type="SMART" id="SM00195">
    <property type="entry name" value="DSPc"/>
    <property type="match status" value="1"/>
</dbReference>
<feature type="domain" description="Tyrosine-protein phosphatase" evidence="4">
    <location>
        <begin position="10"/>
        <end position="168"/>
    </location>
</feature>
<dbReference type="GO" id="GO:0005737">
    <property type="term" value="C:cytoplasm"/>
    <property type="evidence" value="ECO:0007669"/>
    <property type="project" value="TreeGrafter"/>
</dbReference>
<dbReference type="SUPFAM" id="SSF52799">
    <property type="entry name" value="(Phosphotyrosine protein) phosphatases II"/>
    <property type="match status" value="1"/>
</dbReference>
<comment type="similarity">
    <text evidence="1">Belongs to the protein-tyrosine phosphatase family. Non-receptor class dual specificity subfamily.</text>
</comment>
<dbReference type="InterPro" id="IPR000387">
    <property type="entry name" value="Tyr_Pase_dom"/>
</dbReference>
<feature type="domain" description="Tyrosine specific protein phosphatases" evidence="5">
    <location>
        <begin position="88"/>
        <end position="146"/>
    </location>
</feature>
<dbReference type="AlphaFoldDB" id="A0A915J784"/>
<evidence type="ECO:0000256" key="2">
    <source>
        <dbReference type="ARBA" id="ARBA00022801"/>
    </source>
</evidence>
<dbReference type="Proteomes" id="UP000887565">
    <property type="component" value="Unplaced"/>
</dbReference>
<dbReference type="PROSITE" id="PS50056">
    <property type="entry name" value="TYR_PHOSPHATASE_2"/>
    <property type="match status" value="1"/>
</dbReference>
<reference evidence="7" key="1">
    <citation type="submission" date="2022-11" db="UniProtKB">
        <authorList>
            <consortium name="WormBaseParasite"/>
        </authorList>
    </citation>
    <scope>IDENTIFICATION</scope>
</reference>
<keyword evidence="3" id="KW-0904">Protein phosphatase</keyword>
<dbReference type="InterPro" id="IPR000340">
    <property type="entry name" value="Dual-sp_phosphatase_cat-dom"/>
</dbReference>
<dbReference type="InterPro" id="IPR052103">
    <property type="entry name" value="Dual_spec_Phospatases"/>
</dbReference>
<dbReference type="PROSITE" id="PS00383">
    <property type="entry name" value="TYR_PHOSPHATASE_1"/>
    <property type="match status" value="1"/>
</dbReference>
<dbReference type="Pfam" id="PF00782">
    <property type="entry name" value="DSPc"/>
    <property type="match status" value="1"/>
</dbReference>
<dbReference type="CDD" id="cd14514">
    <property type="entry name" value="DUSP14-like"/>
    <property type="match status" value="1"/>
</dbReference>
<dbReference type="PROSITE" id="PS50054">
    <property type="entry name" value="TYR_PHOSPHATASE_DUAL"/>
    <property type="match status" value="1"/>
</dbReference>
<keyword evidence="2" id="KW-0378">Hydrolase</keyword>
<protein>
    <submittedName>
        <fullName evidence="7">Protein-tyrosine-phosphatase</fullName>
    </submittedName>
</protein>
<evidence type="ECO:0000313" key="7">
    <source>
        <dbReference type="WBParaSite" id="nRc.2.0.1.t22317-RA"/>
    </source>
</evidence>
<name>A0A915J784_ROMCU</name>
<keyword evidence="6" id="KW-1185">Reference proteome</keyword>
<dbReference type="OMA" id="PSIMSSC"/>
<dbReference type="Gene3D" id="3.90.190.10">
    <property type="entry name" value="Protein tyrosine phosphatase superfamily"/>
    <property type="match status" value="1"/>
</dbReference>
<sequence length="211" mass="23804">MIMMLQPLTSIDAINDYLFISGYAPVNLVNLKKYSIKLVVDATNLPARNFLPSAEVSSSNGGEKDQEERERIELIKVNVDDSESSLLKPFFDCVCDKIKMIKESGGKILVHCAAGISRSATLCIVYLMKHEDMSLREAYATVYSKRSIISPNNGFWRQMIEYETELKGSTTVTMIKTKFREIPDVYLAKNPPSIMSSCQNVDDQRKSEKVQ</sequence>
<evidence type="ECO:0000259" key="4">
    <source>
        <dbReference type="PROSITE" id="PS50054"/>
    </source>
</evidence>
<dbReference type="InterPro" id="IPR029021">
    <property type="entry name" value="Prot-tyrosine_phosphatase-like"/>
</dbReference>
<dbReference type="InterPro" id="IPR020422">
    <property type="entry name" value="TYR_PHOSPHATASE_DUAL_dom"/>
</dbReference>
<evidence type="ECO:0000256" key="1">
    <source>
        <dbReference type="ARBA" id="ARBA00008601"/>
    </source>
</evidence>